<gene>
    <name evidence="1" type="ORF">GGR46_001013</name>
</gene>
<protein>
    <submittedName>
        <fullName evidence="1">Uncharacterized protein</fullName>
    </submittedName>
</protein>
<keyword evidence="2" id="KW-1185">Reference proteome</keyword>
<sequence>MRVFVVALLLTGACSGDIAPHSENSSSLMSRETTNYGSGINKGSTCGTPSLGSWPPAPIAGGIVKNMDRAMALGAVYLVDIYGKDTIRFPLSAKIKNGVWLVEDSGPGRGAIGGSRYVEICQSNGAVLSTFETQ</sequence>
<comment type="caution">
    <text evidence="1">The sequence shown here is derived from an EMBL/GenBank/DDBJ whole genome shotgun (WGS) entry which is preliminary data.</text>
</comment>
<evidence type="ECO:0000313" key="2">
    <source>
        <dbReference type="Proteomes" id="UP000557392"/>
    </source>
</evidence>
<name>A0A7W6JQ56_9SPHN</name>
<dbReference type="Proteomes" id="UP000557392">
    <property type="component" value="Unassembled WGS sequence"/>
</dbReference>
<proteinExistence type="predicted"/>
<reference evidence="1 2" key="1">
    <citation type="submission" date="2020-08" db="EMBL/GenBank/DDBJ databases">
        <title>Genomic Encyclopedia of Type Strains, Phase IV (KMG-IV): sequencing the most valuable type-strain genomes for metagenomic binning, comparative biology and taxonomic classification.</title>
        <authorList>
            <person name="Goeker M."/>
        </authorList>
    </citation>
    <scope>NUCLEOTIDE SEQUENCE [LARGE SCALE GENOMIC DNA]</scope>
    <source>
        <strain evidence="1 2">DSM 101806</strain>
    </source>
</reference>
<dbReference type="EMBL" id="JACIEH010000001">
    <property type="protein sequence ID" value="MBB4097480.1"/>
    <property type="molecule type" value="Genomic_DNA"/>
</dbReference>
<dbReference type="AlphaFoldDB" id="A0A7W6JQ56"/>
<accession>A0A7W6JQ56</accession>
<organism evidence="1 2">
    <name type="scientific">Sphingomonas kyeonggiensis</name>
    <dbReference type="NCBI Taxonomy" id="1268553"/>
    <lineage>
        <taxon>Bacteria</taxon>
        <taxon>Pseudomonadati</taxon>
        <taxon>Pseudomonadota</taxon>
        <taxon>Alphaproteobacteria</taxon>
        <taxon>Sphingomonadales</taxon>
        <taxon>Sphingomonadaceae</taxon>
        <taxon>Sphingomonas</taxon>
    </lineage>
</organism>
<dbReference type="RefSeq" id="WP_183995145.1">
    <property type="nucleotide sequence ID" value="NZ_JACIEH010000001.1"/>
</dbReference>
<evidence type="ECO:0000313" key="1">
    <source>
        <dbReference type="EMBL" id="MBB4097480.1"/>
    </source>
</evidence>